<proteinExistence type="predicted"/>
<dbReference type="OrthoDB" id="7707733at2"/>
<name>A0A1N7MX08_9RHOB</name>
<reference evidence="3" key="1">
    <citation type="submission" date="2017-01" db="EMBL/GenBank/DDBJ databases">
        <authorList>
            <person name="Varghese N."/>
            <person name="Submissions S."/>
        </authorList>
    </citation>
    <scope>NUCLEOTIDE SEQUENCE [LARGE SCALE GENOMIC DNA]</scope>
    <source>
        <strain evidence="3">DSM 18714</strain>
    </source>
</reference>
<keyword evidence="3" id="KW-1185">Reference proteome</keyword>
<dbReference type="Gene3D" id="3.30.2310.20">
    <property type="entry name" value="RelE-like"/>
    <property type="match status" value="1"/>
</dbReference>
<dbReference type="EMBL" id="FTOM01000011">
    <property type="protein sequence ID" value="SIS90558.1"/>
    <property type="molecule type" value="Genomic_DNA"/>
</dbReference>
<sequence length="116" mass="13013">MPTPKPWRLTRAAEASLIEIAHWTLETFGPRQAAAYEDDLIATCRDIAAGTVASQDCRRLVDADMPEDLRFARVGQHFVVFIEDAAQVIIIDILHNRTDLPRRLANLGALRGPRDH</sequence>
<dbReference type="STRING" id="407234.SAMN05421795_1119"/>
<dbReference type="InterPro" id="IPR007712">
    <property type="entry name" value="RelE/ParE_toxin"/>
</dbReference>
<dbReference type="Pfam" id="PF05016">
    <property type="entry name" value="ParE_toxin"/>
    <property type="match status" value="1"/>
</dbReference>
<keyword evidence="1" id="KW-1277">Toxin-antitoxin system</keyword>
<evidence type="ECO:0000256" key="1">
    <source>
        <dbReference type="ARBA" id="ARBA00022649"/>
    </source>
</evidence>
<protein>
    <submittedName>
        <fullName evidence="2">Plasmid stabilization system protein ParE</fullName>
    </submittedName>
</protein>
<evidence type="ECO:0000313" key="3">
    <source>
        <dbReference type="Proteomes" id="UP000186098"/>
    </source>
</evidence>
<gene>
    <name evidence="2" type="ORF">SAMN05421795_1119</name>
</gene>
<dbReference type="RefSeq" id="WP_076367586.1">
    <property type="nucleotide sequence ID" value="NZ_FTOM01000011.1"/>
</dbReference>
<dbReference type="Proteomes" id="UP000186098">
    <property type="component" value="Unassembled WGS sequence"/>
</dbReference>
<accession>A0A1N7MX08</accession>
<evidence type="ECO:0000313" key="2">
    <source>
        <dbReference type="EMBL" id="SIS90558.1"/>
    </source>
</evidence>
<organism evidence="2 3">
    <name type="scientific">Phaeovulum vinaykumarii</name>
    <dbReference type="NCBI Taxonomy" id="407234"/>
    <lineage>
        <taxon>Bacteria</taxon>
        <taxon>Pseudomonadati</taxon>
        <taxon>Pseudomonadota</taxon>
        <taxon>Alphaproteobacteria</taxon>
        <taxon>Rhodobacterales</taxon>
        <taxon>Paracoccaceae</taxon>
        <taxon>Phaeovulum</taxon>
    </lineage>
</organism>
<dbReference type="InterPro" id="IPR035093">
    <property type="entry name" value="RelE/ParE_toxin_dom_sf"/>
</dbReference>
<dbReference type="AlphaFoldDB" id="A0A1N7MX08"/>